<dbReference type="AlphaFoldDB" id="A0AAD2K1Q4"/>
<evidence type="ECO:0000313" key="2">
    <source>
        <dbReference type="EMBL" id="CAK5274044.1"/>
    </source>
</evidence>
<name>A0AAD2K1Q4_9AGAR</name>
<gene>
    <name evidence="2" type="ORF">MYCIT1_LOCUS20950</name>
</gene>
<dbReference type="Proteomes" id="UP001295794">
    <property type="component" value="Unassembled WGS sequence"/>
</dbReference>
<evidence type="ECO:0000256" key="1">
    <source>
        <dbReference type="SAM" id="Phobius"/>
    </source>
</evidence>
<reference evidence="2" key="1">
    <citation type="submission" date="2023-11" db="EMBL/GenBank/DDBJ databases">
        <authorList>
            <person name="De Vega J J."/>
            <person name="De Vega J J."/>
        </authorList>
    </citation>
    <scope>NUCLEOTIDE SEQUENCE</scope>
</reference>
<keyword evidence="1" id="KW-0812">Transmembrane</keyword>
<proteinExistence type="predicted"/>
<accession>A0AAD2K1Q4</accession>
<sequence length="187" mass="21028">MNRYVHVGMRAQSSTLTVIDSTVFASRISAVGAFRVRHIPLVVVSYIAPGAVGRRRSPPGGLVFFSLLCFPTDALHLTFIFVMRPCFAPVMLRCPTDTERQAHLPSGRRHRNMSLLCSSSTSALPPRGIHRCSRTPCLMYREKWRSQGKMYLQSKFSIQIEVTRLFYCMIIFPPCLASSSPNPYTSP</sequence>
<organism evidence="2 3">
    <name type="scientific">Mycena citricolor</name>
    <dbReference type="NCBI Taxonomy" id="2018698"/>
    <lineage>
        <taxon>Eukaryota</taxon>
        <taxon>Fungi</taxon>
        <taxon>Dikarya</taxon>
        <taxon>Basidiomycota</taxon>
        <taxon>Agaricomycotina</taxon>
        <taxon>Agaricomycetes</taxon>
        <taxon>Agaricomycetidae</taxon>
        <taxon>Agaricales</taxon>
        <taxon>Marasmiineae</taxon>
        <taxon>Mycenaceae</taxon>
        <taxon>Mycena</taxon>
    </lineage>
</organism>
<keyword evidence="1" id="KW-1133">Transmembrane helix</keyword>
<evidence type="ECO:0000313" key="3">
    <source>
        <dbReference type="Proteomes" id="UP001295794"/>
    </source>
</evidence>
<dbReference type="EMBL" id="CAVNYO010000399">
    <property type="protein sequence ID" value="CAK5274044.1"/>
    <property type="molecule type" value="Genomic_DNA"/>
</dbReference>
<feature type="transmembrane region" description="Helical" evidence="1">
    <location>
        <begin position="62"/>
        <end position="83"/>
    </location>
</feature>
<comment type="caution">
    <text evidence="2">The sequence shown here is derived from an EMBL/GenBank/DDBJ whole genome shotgun (WGS) entry which is preliminary data.</text>
</comment>
<protein>
    <submittedName>
        <fullName evidence="2">Uncharacterized protein</fullName>
    </submittedName>
</protein>
<keyword evidence="1" id="KW-0472">Membrane</keyword>
<keyword evidence="3" id="KW-1185">Reference proteome</keyword>